<comment type="caution">
    <text evidence="8">The sequence shown here is derived from an EMBL/GenBank/DDBJ whole genome shotgun (WGS) entry which is preliminary data.</text>
</comment>
<feature type="transmembrane region" description="Helical" evidence="6">
    <location>
        <begin position="50"/>
        <end position="67"/>
    </location>
</feature>
<sequence length="393" mass="43516">MKQRSKWSTGLIILAIFLVSINLRPAVTSVGPILSTIRESLHVSSTQMSLLTSIPVFCMGLFAPLAVPIQKKYGYRLSITLLTALIGLATVTRIFFSSYSALIITSFLAGFAISIISPIINAYIKQRFPTRMEPVIGVYSFATGFGAAISAGFTGIFYKSFNGNWALSLGIWGLLAIVAMICWFGFVKDAPMRKSSTEQTDLARNPWKNKLAWTILIYFGLQTSLFFSLTTWLTSMALEQGMVLLTAGSVLTLMTVVQLVGNILIPSLINRYPDRIIWLHSLIVIGIIGSAIFFIDSVWAIWASAIILGFVLSGLFPIGLMLPLDEAKNNREANEWSSMVLSGGFMMSAFAPLIIGFVYDWTTSHYFTRWIIVILFILMSISVFIMQKQKNSV</sequence>
<feature type="transmembrane region" description="Helical" evidence="6">
    <location>
        <begin position="242"/>
        <end position="265"/>
    </location>
</feature>
<accession>A0ABR8XVP0</accession>
<dbReference type="PANTHER" id="PTHR23523">
    <property type="match status" value="1"/>
</dbReference>
<name>A0ABR8XVP0_9BACL</name>
<dbReference type="RefSeq" id="WP_191698981.1">
    <property type="nucleotide sequence ID" value="NZ_JACSPZ010000002.1"/>
</dbReference>
<keyword evidence="9" id="KW-1185">Reference proteome</keyword>
<gene>
    <name evidence="8" type="ORF">H9635_04610</name>
</gene>
<keyword evidence="4 6" id="KW-1133">Transmembrane helix</keyword>
<evidence type="ECO:0000313" key="9">
    <source>
        <dbReference type="Proteomes" id="UP000619101"/>
    </source>
</evidence>
<evidence type="ECO:0000256" key="3">
    <source>
        <dbReference type="ARBA" id="ARBA00022692"/>
    </source>
</evidence>
<dbReference type="EMBL" id="JACSPZ010000002">
    <property type="protein sequence ID" value="MBD8036012.1"/>
    <property type="molecule type" value="Genomic_DNA"/>
</dbReference>
<evidence type="ECO:0000313" key="8">
    <source>
        <dbReference type="EMBL" id="MBD8036012.1"/>
    </source>
</evidence>
<keyword evidence="5 6" id="KW-0472">Membrane</keyword>
<dbReference type="InterPro" id="IPR036259">
    <property type="entry name" value="MFS_trans_sf"/>
</dbReference>
<feature type="transmembrane region" description="Helical" evidence="6">
    <location>
        <begin position="136"/>
        <end position="158"/>
    </location>
</feature>
<feature type="domain" description="Major facilitator superfamily (MFS) profile" evidence="7">
    <location>
        <begin position="8"/>
        <end position="391"/>
    </location>
</feature>
<dbReference type="Pfam" id="PF07690">
    <property type="entry name" value="MFS_1"/>
    <property type="match status" value="1"/>
</dbReference>
<evidence type="ECO:0000259" key="7">
    <source>
        <dbReference type="PROSITE" id="PS50850"/>
    </source>
</evidence>
<feature type="transmembrane region" description="Helical" evidence="6">
    <location>
        <begin position="367"/>
        <end position="386"/>
    </location>
</feature>
<reference evidence="8 9" key="1">
    <citation type="submission" date="2020-08" db="EMBL/GenBank/DDBJ databases">
        <title>A Genomic Blueprint of the Chicken Gut Microbiome.</title>
        <authorList>
            <person name="Gilroy R."/>
            <person name="Ravi A."/>
            <person name="Getino M."/>
            <person name="Pursley I."/>
            <person name="Horton D.L."/>
            <person name="Alikhan N.-F."/>
            <person name="Baker D."/>
            <person name="Gharbi K."/>
            <person name="Hall N."/>
            <person name="Watson M."/>
            <person name="Adriaenssens E.M."/>
            <person name="Foster-Nyarko E."/>
            <person name="Jarju S."/>
            <person name="Secka A."/>
            <person name="Antonio M."/>
            <person name="Oren A."/>
            <person name="Chaudhuri R."/>
            <person name="La Ragione R.M."/>
            <person name="Hildebrand F."/>
            <person name="Pallen M.J."/>
        </authorList>
    </citation>
    <scope>NUCLEOTIDE SEQUENCE [LARGE SCALE GENOMIC DNA]</scope>
    <source>
        <strain evidence="8 9">A46</strain>
    </source>
</reference>
<evidence type="ECO:0000256" key="1">
    <source>
        <dbReference type="ARBA" id="ARBA00004651"/>
    </source>
</evidence>
<keyword evidence="3 6" id="KW-0812">Transmembrane</keyword>
<feature type="transmembrane region" description="Helical" evidence="6">
    <location>
        <begin position="301"/>
        <end position="324"/>
    </location>
</feature>
<dbReference type="Gene3D" id="1.20.1250.20">
    <property type="entry name" value="MFS general substrate transporter like domains"/>
    <property type="match status" value="2"/>
</dbReference>
<proteinExistence type="predicted"/>
<feature type="transmembrane region" description="Helical" evidence="6">
    <location>
        <begin position="277"/>
        <end position="295"/>
    </location>
</feature>
<dbReference type="Proteomes" id="UP000619101">
    <property type="component" value="Unassembled WGS sequence"/>
</dbReference>
<feature type="transmembrane region" description="Helical" evidence="6">
    <location>
        <begin position="336"/>
        <end position="361"/>
    </location>
</feature>
<evidence type="ECO:0000256" key="6">
    <source>
        <dbReference type="SAM" id="Phobius"/>
    </source>
</evidence>
<dbReference type="SUPFAM" id="SSF103473">
    <property type="entry name" value="MFS general substrate transporter"/>
    <property type="match status" value="1"/>
</dbReference>
<dbReference type="InterPro" id="IPR052524">
    <property type="entry name" value="MFS_Cyanate_Porter"/>
</dbReference>
<feature type="transmembrane region" description="Helical" evidence="6">
    <location>
        <begin position="164"/>
        <end position="186"/>
    </location>
</feature>
<protein>
    <submittedName>
        <fullName evidence="8">MFS transporter</fullName>
    </submittedName>
</protein>
<dbReference type="PROSITE" id="PS50850">
    <property type="entry name" value="MFS"/>
    <property type="match status" value="1"/>
</dbReference>
<evidence type="ECO:0000256" key="5">
    <source>
        <dbReference type="ARBA" id="ARBA00023136"/>
    </source>
</evidence>
<evidence type="ECO:0000256" key="2">
    <source>
        <dbReference type="ARBA" id="ARBA00022448"/>
    </source>
</evidence>
<dbReference type="InterPro" id="IPR011701">
    <property type="entry name" value="MFS"/>
</dbReference>
<feature type="transmembrane region" description="Helical" evidence="6">
    <location>
        <begin position="211"/>
        <end position="230"/>
    </location>
</feature>
<feature type="transmembrane region" description="Helical" evidence="6">
    <location>
        <begin position="79"/>
        <end position="96"/>
    </location>
</feature>
<dbReference type="PANTHER" id="PTHR23523:SF2">
    <property type="entry name" value="2-NITROIMIDAZOLE TRANSPORTER"/>
    <property type="match status" value="1"/>
</dbReference>
<feature type="transmembrane region" description="Helical" evidence="6">
    <location>
        <begin position="102"/>
        <end position="124"/>
    </location>
</feature>
<organism evidence="8 9">
    <name type="scientific">Solibacillus faecavium</name>
    <dbReference type="NCBI Taxonomy" id="2762221"/>
    <lineage>
        <taxon>Bacteria</taxon>
        <taxon>Bacillati</taxon>
        <taxon>Bacillota</taxon>
        <taxon>Bacilli</taxon>
        <taxon>Bacillales</taxon>
        <taxon>Caryophanaceae</taxon>
        <taxon>Solibacillus</taxon>
    </lineage>
</organism>
<comment type="subcellular location">
    <subcellularLocation>
        <location evidence="1">Cell membrane</location>
        <topology evidence="1">Multi-pass membrane protein</topology>
    </subcellularLocation>
</comment>
<dbReference type="InterPro" id="IPR020846">
    <property type="entry name" value="MFS_dom"/>
</dbReference>
<keyword evidence="2" id="KW-0813">Transport</keyword>
<evidence type="ECO:0000256" key="4">
    <source>
        <dbReference type="ARBA" id="ARBA00022989"/>
    </source>
</evidence>